<accession>A0AA36D9M5</accession>
<dbReference type="InterPro" id="IPR008284">
    <property type="entry name" value="MoCF_biosynth_CS"/>
</dbReference>
<dbReference type="NCBIfam" id="TIGR00177">
    <property type="entry name" value="molyb_syn"/>
    <property type="match status" value="1"/>
</dbReference>
<evidence type="ECO:0000256" key="4">
    <source>
        <dbReference type="ARBA" id="ARBA00023150"/>
    </source>
</evidence>
<proteinExistence type="inferred from homology"/>
<feature type="domain" description="MoaB/Mog" evidence="5">
    <location>
        <begin position="4"/>
        <end position="152"/>
    </location>
</feature>
<dbReference type="Gene3D" id="3.40.980.10">
    <property type="entry name" value="MoaB/Mog-like domain"/>
    <property type="match status" value="1"/>
</dbReference>
<keyword evidence="4" id="KW-0501">Molybdenum cofactor biosynthesis</keyword>
<dbReference type="InterPro" id="IPR036425">
    <property type="entry name" value="MoaB/Mog-like_dom_sf"/>
</dbReference>
<dbReference type="SUPFAM" id="SSF53218">
    <property type="entry name" value="Molybdenum cofactor biosynthesis proteins"/>
    <property type="match status" value="1"/>
</dbReference>
<dbReference type="GO" id="GO:0006777">
    <property type="term" value="P:Mo-molybdopterin cofactor biosynthetic process"/>
    <property type="evidence" value="ECO:0007669"/>
    <property type="project" value="UniProtKB-KW"/>
</dbReference>
<evidence type="ECO:0000259" key="5">
    <source>
        <dbReference type="SMART" id="SM00852"/>
    </source>
</evidence>
<dbReference type="PANTHER" id="PTHR43764">
    <property type="entry name" value="MOLYBDENUM COFACTOR BIOSYNTHESIS"/>
    <property type="match status" value="1"/>
</dbReference>
<protein>
    <recommendedName>
        <fullName evidence="3">molybdopterin molybdotransferase</fullName>
        <ecNumber evidence="3">2.10.1.1</ecNumber>
    </recommendedName>
</protein>
<dbReference type="Proteomes" id="UP001177023">
    <property type="component" value="Unassembled WGS sequence"/>
</dbReference>
<keyword evidence="7" id="KW-1185">Reference proteome</keyword>
<gene>
    <name evidence="6" type="ORF">MSPICULIGERA_LOCUS20447</name>
</gene>
<evidence type="ECO:0000313" key="6">
    <source>
        <dbReference type="EMBL" id="CAJ0582309.1"/>
    </source>
</evidence>
<feature type="non-terminal residue" evidence="6">
    <location>
        <position position="1"/>
    </location>
</feature>
<sequence length="171" mass="18208">MRVAIITVSDRCSEGTAIDKSGPKLVELINASEKVKHATVTGTTVIPDEREKISHAIRELCGSNASDVVITTGGTGWAVRDVTPEATNDVIERRCGGLETALHLRSLQATPFAALSRLTAGIRGQTLIVNFPGSTKAVQECWEVLEPLLNHGIGLLCGADQTTVHEKIQGQ</sequence>
<dbReference type="EC" id="2.10.1.1" evidence="3"/>
<dbReference type="Pfam" id="PF00994">
    <property type="entry name" value="MoCF_biosynth"/>
    <property type="match status" value="1"/>
</dbReference>
<dbReference type="SMART" id="SM00852">
    <property type="entry name" value="MoCF_biosynth"/>
    <property type="match status" value="1"/>
</dbReference>
<comment type="pathway">
    <text evidence="1">Cofactor biosynthesis; molybdopterin biosynthesis.</text>
</comment>
<evidence type="ECO:0000256" key="1">
    <source>
        <dbReference type="ARBA" id="ARBA00005046"/>
    </source>
</evidence>
<evidence type="ECO:0000256" key="2">
    <source>
        <dbReference type="ARBA" id="ARBA00007589"/>
    </source>
</evidence>
<evidence type="ECO:0000313" key="7">
    <source>
        <dbReference type="Proteomes" id="UP001177023"/>
    </source>
</evidence>
<evidence type="ECO:0000256" key="3">
    <source>
        <dbReference type="ARBA" id="ARBA00013269"/>
    </source>
</evidence>
<name>A0AA36D9M5_9BILA</name>
<comment type="similarity">
    <text evidence="2">In the N-terminal section; belongs to the MoaB/Mog family.</text>
</comment>
<dbReference type="EMBL" id="CATQJA010002664">
    <property type="protein sequence ID" value="CAJ0582309.1"/>
    <property type="molecule type" value="Genomic_DNA"/>
</dbReference>
<dbReference type="PANTHER" id="PTHR43764:SF1">
    <property type="entry name" value="MOLYBDOPTERIN MOLYBDOTRANSFERASE"/>
    <property type="match status" value="1"/>
</dbReference>
<organism evidence="6 7">
    <name type="scientific">Mesorhabditis spiculigera</name>
    <dbReference type="NCBI Taxonomy" id="96644"/>
    <lineage>
        <taxon>Eukaryota</taxon>
        <taxon>Metazoa</taxon>
        <taxon>Ecdysozoa</taxon>
        <taxon>Nematoda</taxon>
        <taxon>Chromadorea</taxon>
        <taxon>Rhabditida</taxon>
        <taxon>Rhabditina</taxon>
        <taxon>Rhabditomorpha</taxon>
        <taxon>Rhabditoidea</taxon>
        <taxon>Rhabditidae</taxon>
        <taxon>Mesorhabditinae</taxon>
        <taxon>Mesorhabditis</taxon>
    </lineage>
</organism>
<reference evidence="6" key="1">
    <citation type="submission" date="2023-06" db="EMBL/GenBank/DDBJ databases">
        <authorList>
            <person name="Delattre M."/>
        </authorList>
    </citation>
    <scope>NUCLEOTIDE SEQUENCE</scope>
    <source>
        <strain evidence="6">AF72</strain>
    </source>
</reference>
<comment type="caution">
    <text evidence="6">The sequence shown here is derived from an EMBL/GenBank/DDBJ whole genome shotgun (WGS) entry which is preliminary data.</text>
</comment>
<dbReference type="GO" id="GO:0061599">
    <property type="term" value="F:molybdopterin molybdotransferase activity"/>
    <property type="evidence" value="ECO:0007669"/>
    <property type="project" value="UniProtKB-EC"/>
</dbReference>
<dbReference type="AlphaFoldDB" id="A0AA36D9M5"/>
<dbReference type="CDD" id="cd00886">
    <property type="entry name" value="MogA_MoaB"/>
    <property type="match status" value="1"/>
</dbReference>
<dbReference type="InterPro" id="IPR051920">
    <property type="entry name" value="MPT_Adenylyltrnsfr/MoaC-Rel"/>
</dbReference>
<dbReference type="PROSITE" id="PS01078">
    <property type="entry name" value="MOCF_BIOSYNTHESIS_1"/>
    <property type="match status" value="1"/>
</dbReference>
<dbReference type="InterPro" id="IPR001453">
    <property type="entry name" value="MoaB/Mog_dom"/>
</dbReference>